<dbReference type="Pfam" id="PF07690">
    <property type="entry name" value="MFS_1"/>
    <property type="match status" value="1"/>
</dbReference>
<dbReference type="PROSITE" id="PS50850">
    <property type="entry name" value="MFS"/>
    <property type="match status" value="1"/>
</dbReference>
<keyword evidence="5 8" id="KW-0812">Transmembrane</keyword>
<evidence type="ECO:0000256" key="2">
    <source>
        <dbReference type="ARBA" id="ARBA00008537"/>
    </source>
</evidence>
<dbReference type="PRINTS" id="PR01036">
    <property type="entry name" value="TCRTETB"/>
</dbReference>
<evidence type="ECO:0000259" key="9">
    <source>
        <dbReference type="PROSITE" id="PS50850"/>
    </source>
</evidence>
<feature type="transmembrane region" description="Helical" evidence="8">
    <location>
        <begin position="405"/>
        <end position="425"/>
    </location>
</feature>
<comment type="similarity">
    <text evidence="2">Belongs to the major facilitator superfamily. EmrB family.</text>
</comment>
<evidence type="ECO:0000313" key="10">
    <source>
        <dbReference type="EMBL" id="MFC4908654.1"/>
    </source>
</evidence>
<evidence type="ECO:0000313" key="11">
    <source>
        <dbReference type="Proteomes" id="UP001595872"/>
    </source>
</evidence>
<evidence type="ECO:0000256" key="4">
    <source>
        <dbReference type="ARBA" id="ARBA00022475"/>
    </source>
</evidence>
<keyword evidence="11" id="KW-1185">Reference proteome</keyword>
<dbReference type="RefSeq" id="WP_378255502.1">
    <property type="nucleotide sequence ID" value="NZ_JBHSIT010000004.1"/>
</dbReference>
<dbReference type="InterPro" id="IPR036259">
    <property type="entry name" value="MFS_trans_sf"/>
</dbReference>
<dbReference type="NCBIfam" id="TIGR00711">
    <property type="entry name" value="efflux_EmrB"/>
    <property type="match status" value="1"/>
</dbReference>
<dbReference type="Gene3D" id="1.20.1720.10">
    <property type="entry name" value="Multidrug resistance protein D"/>
    <property type="match status" value="1"/>
</dbReference>
<dbReference type="Gene3D" id="1.20.1250.20">
    <property type="entry name" value="MFS general substrate transporter like domains"/>
    <property type="match status" value="1"/>
</dbReference>
<comment type="subcellular location">
    <subcellularLocation>
        <location evidence="1">Cell membrane</location>
        <topology evidence="1">Multi-pass membrane protein</topology>
    </subcellularLocation>
</comment>
<keyword evidence="4" id="KW-1003">Cell membrane</keyword>
<feature type="transmembrane region" description="Helical" evidence="8">
    <location>
        <begin position="279"/>
        <end position="301"/>
    </location>
</feature>
<feature type="transmembrane region" description="Helical" evidence="8">
    <location>
        <begin position="460"/>
        <end position="479"/>
    </location>
</feature>
<dbReference type="PANTHER" id="PTHR42718">
    <property type="entry name" value="MAJOR FACILITATOR SUPERFAMILY MULTIDRUG TRANSPORTER MFSC"/>
    <property type="match status" value="1"/>
</dbReference>
<keyword evidence="7 8" id="KW-0472">Membrane</keyword>
<feature type="transmembrane region" description="Helical" evidence="8">
    <location>
        <begin position="113"/>
        <end position="135"/>
    </location>
</feature>
<evidence type="ECO:0000256" key="7">
    <source>
        <dbReference type="ARBA" id="ARBA00023136"/>
    </source>
</evidence>
<evidence type="ECO:0000256" key="8">
    <source>
        <dbReference type="SAM" id="Phobius"/>
    </source>
</evidence>
<sequence>MAATLAHDGAAAPARTLRPMTIALVLVLGGIMVSLDTTVVNVAINHLSETFDASLATIQWIATGYSLALGAMVPTAAWAVGRFGAKRLYLAAVAAFALGSVLAGLAWDVPSMIAFRVVQGLAGGLVMPAGMTILIRAAKPEELGKLMGTNGLAILVGPLAGPALGGWLIDQVSWRWMFFINLPVGLAILLLAGRLFPADAPAARRALDVPGLLLLSPGLAALIYGVTRFGDGAGGATPLAWIAAGLALAAAFTVRARFAAHPLIDLRLFRTRSFSAATATLTVFSAGYFGTMILAPLYFQLVRGESATVAGLLAMPGAFASGVAMQIVGRLVDRIGAGRIVPVSIAVAASGFVLLAVQLTADASYWGLAAATMLIGAGGGATIMPSMTAATKGVSHDQAPAASTTVNLITTTMSAVGTASASALLSARLPDGGIQAVHRLAGTAREAAAPTLAHAFQLTYLLPLSLVAAAVVPALLIHSKSPKTSKNSKESS</sequence>
<feature type="transmembrane region" description="Helical" evidence="8">
    <location>
        <begin position="147"/>
        <end position="169"/>
    </location>
</feature>
<keyword evidence="3" id="KW-0813">Transport</keyword>
<keyword evidence="6 8" id="KW-1133">Transmembrane helix</keyword>
<dbReference type="CDD" id="cd17503">
    <property type="entry name" value="MFS_LmrB_MDR_like"/>
    <property type="match status" value="1"/>
</dbReference>
<proteinExistence type="inferred from homology"/>
<dbReference type="SUPFAM" id="SSF103473">
    <property type="entry name" value="MFS general substrate transporter"/>
    <property type="match status" value="1"/>
</dbReference>
<evidence type="ECO:0000256" key="6">
    <source>
        <dbReference type="ARBA" id="ARBA00022989"/>
    </source>
</evidence>
<gene>
    <name evidence="10" type="ORF">ACFPCY_15095</name>
</gene>
<feature type="transmembrane region" description="Helical" evidence="8">
    <location>
        <begin position="209"/>
        <end position="227"/>
    </location>
</feature>
<dbReference type="InterPro" id="IPR004638">
    <property type="entry name" value="EmrB-like"/>
</dbReference>
<comment type="caution">
    <text evidence="10">The sequence shown here is derived from an EMBL/GenBank/DDBJ whole genome shotgun (WGS) entry which is preliminary data.</text>
</comment>
<feature type="transmembrane region" description="Helical" evidence="8">
    <location>
        <begin position="340"/>
        <end position="359"/>
    </location>
</feature>
<dbReference type="EMBL" id="JBHSIT010000004">
    <property type="protein sequence ID" value="MFC4908654.1"/>
    <property type="molecule type" value="Genomic_DNA"/>
</dbReference>
<evidence type="ECO:0000256" key="1">
    <source>
        <dbReference type="ARBA" id="ARBA00004651"/>
    </source>
</evidence>
<dbReference type="InterPro" id="IPR011701">
    <property type="entry name" value="MFS"/>
</dbReference>
<dbReference type="Proteomes" id="UP001595872">
    <property type="component" value="Unassembled WGS sequence"/>
</dbReference>
<feature type="transmembrane region" description="Helical" evidence="8">
    <location>
        <begin position="56"/>
        <end position="81"/>
    </location>
</feature>
<feature type="transmembrane region" description="Helical" evidence="8">
    <location>
        <begin position="307"/>
        <end position="328"/>
    </location>
</feature>
<feature type="transmembrane region" description="Helical" evidence="8">
    <location>
        <begin position="239"/>
        <end position="258"/>
    </location>
</feature>
<reference evidence="11" key="1">
    <citation type="journal article" date="2019" name="Int. J. Syst. Evol. Microbiol.">
        <title>The Global Catalogue of Microorganisms (GCM) 10K type strain sequencing project: providing services to taxonomists for standard genome sequencing and annotation.</title>
        <authorList>
            <consortium name="The Broad Institute Genomics Platform"/>
            <consortium name="The Broad Institute Genome Sequencing Center for Infectious Disease"/>
            <person name="Wu L."/>
            <person name="Ma J."/>
        </authorList>
    </citation>
    <scope>NUCLEOTIDE SEQUENCE [LARGE SCALE GENOMIC DNA]</scope>
    <source>
        <strain evidence="11">KLKA75</strain>
    </source>
</reference>
<dbReference type="PANTHER" id="PTHR42718:SF9">
    <property type="entry name" value="MAJOR FACILITATOR SUPERFAMILY MULTIDRUG TRANSPORTER MFSC"/>
    <property type="match status" value="1"/>
</dbReference>
<evidence type="ECO:0000256" key="5">
    <source>
        <dbReference type="ARBA" id="ARBA00022692"/>
    </source>
</evidence>
<evidence type="ECO:0000256" key="3">
    <source>
        <dbReference type="ARBA" id="ARBA00022448"/>
    </source>
</evidence>
<feature type="transmembrane region" description="Helical" evidence="8">
    <location>
        <begin position="175"/>
        <end position="197"/>
    </location>
</feature>
<accession>A0ABV9TYT8</accession>
<feature type="transmembrane region" description="Helical" evidence="8">
    <location>
        <begin position="21"/>
        <end position="44"/>
    </location>
</feature>
<feature type="domain" description="Major facilitator superfamily (MFS) profile" evidence="9">
    <location>
        <begin position="22"/>
        <end position="482"/>
    </location>
</feature>
<protein>
    <submittedName>
        <fullName evidence="10">MDR family MFS transporter</fullName>
    </submittedName>
</protein>
<dbReference type="InterPro" id="IPR020846">
    <property type="entry name" value="MFS_dom"/>
</dbReference>
<organism evidence="10 11">
    <name type="scientific">Actinomadura gamaensis</name>
    <dbReference type="NCBI Taxonomy" id="1763541"/>
    <lineage>
        <taxon>Bacteria</taxon>
        <taxon>Bacillati</taxon>
        <taxon>Actinomycetota</taxon>
        <taxon>Actinomycetes</taxon>
        <taxon>Streptosporangiales</taxon>
        <taxon>Thermomonosporaceae</taxon>
        <taxon>Actinomadura</taxon>
    </lineage>
</organism>
<feature type="transmembrane region" description="Helical" evidence="8">
    <location>
        <begin position="88"/>
        <end position="107"/>
    </location>
</feature>
<feature type="transmembrane region" description="Helical" evidence="8">
    <location>
        <begin position="365"/>
        <end position="384"/>
    </location>
</feature>
<name>A0ABV9TYT8_9ACTN</name>